<dbReference type="SUPFAM" id="SSF101386">
    <property type="entry name" value="all-alpha NTP pyrophosphatases"/>
    <property type="match status" value="1"/>
</dbReference>
<protein>
    <submittedName>
        <fullName evidence="1">MazG-like family protein</fullName>
    </submittedName>
</protein>
<gene>
    <name evidence="1" type="ORF">ACCQ40_04790</name>
</gene>
<proteinExistence type="predicted"/>
<evidence type="ECO:0000313" key="2">
    <source>
        <dbReference type="Proteomes" id="UP001638015"/>
    </source>
</evidence>
<dbReference type="Gene3D" id="1.10.287.1080">
    <property type="entry name" value="MazG-like"/>
    <property type="match status" value="1"/>
</dbReference>
<reference evidence="1 2" key="1">
    <citation type="journal article" date="2025" name="Anaerobe">
        <title>Description of Anaerococcus kampingiae sp. nov., Anaerococcus groningensis sp. nov., Anaerococcus martiniensis sp. nov., and Anaerococcus cruorum sp. nov., isolated from human clinical specimens.</title>
        <authorList>
            <person name="Boiten K.E."/>
            <person name="Meijer J."/>
            <person name="van Wezel E.M."/>
            <person name="Veloo A.C.M."/>
        </authorList>
    </citation>
    <scope>NUCLEOTIDE SEQUENCE [LARGE SCALE GENOMIC DNA]</scope>
    <source>
        <strain evidence="1 2">ENR1039</strain>
    </source>
</reference>
<sequence length="169" mass="19466">MTINELIKLIEQWAIDRELDTKATVIGQIQKTAEEGAELLIGISKENRELIKDGIGDVFVTLVIGNMINRNHDLLKIYTGANAFVKQINIKDNKTYYMSNVSNRIWDLFLFGTYTQNYLYETIQILIMTAKYYGFTFEECVESAYNEIANRRGKMINGTFVKESELNVI</sequence>
<dbReference type="CDD" id="cd11540">
    <property type="entry name" value="NTP-PPase_u3"/>
    <property type="match status" value="1"/>
</dbReference>
<evidence type="ECO:0000313" key="1">
    <source>
        <dbReference type="EMBL" id="MFO3716103.1"/>
    </source>
</evidence>
<accession>A0ABW9MW75</accession>
<organism evidence="1 2">
    <name type="scientific">Anaerococcus cruorum</name>
    <dbReference type="NCBI Taxonomy" id="3115617"/>
    <lineage>
        <taxon>Bacteria</taxon>
        <taxon>Bacillati</taxon>
        <taxon>Bacillota</taxon>
        <taxon>Tissierellia</taxon>
        <taxon>Tissierellales</taxon>
        <taxon>Peptoniphilaceae</taxon>
        <taxon>Anaerococcus</taxon>
    </lineage>
</organism>
<keyword evidence="2" id="KW-1185">Reference proteome</keyword>
<dbReference type="EMBL" id="JBGMEH010000006">
    <property type="protein sequence ID" value="MFO3716103.1"/>
    <property type="molecule type" value="Genomic_DNA"/>
</dbReference>
<comment type="caution">
    <text evidence="1">The sequence shown here is derived from an EMBL/GenBank/DDBJ whole genome shotgun (WGS) entry which is preliminary data.</text>
</comment>
<name>A0ABW9MW75_9FIRM</name>
<dbReference type="RefSeq" id="WP_410032837.1">
    <property type="nucleotide sequence ID" value="NZ_JBGMEH010000006.1"/>
</dbReference>
<dbReference type="Proteomes" id="UP001638015">
    <property type="component" value="Unassembled WGS sequence"/>
</dbReference>